<evidence type="ECO:0000256" key="1">
    <source>
        <dbReference type="ARBA" id="ARBA00022729"/>
    </source>
</evidence>
<dbReference type="OrthoDB" id="9805070at2"/>
<dbReference type="Pfam" id="PF07501">
    <property type="entry name" value="G5"/>
    <property type="match status" value="1"/>
</dbReference>
<protein>
    <recommendedName>
        <fullName evidence="8">Peptidase M23</fullName>
    </recommendedName>
</protein>
<dbReference type="Proteomes" id="UP000094296">
    <property type="component" value="Unassembled WGS sequence"/>
</dbReference>
<dbReference type="InterPro" id="IPR050570">
    <property type="entry name" value="Cell_wall_metabolism_enzyme"/>
</dbReference>
<dbReference type="Pfam" id="PF01476">
    <property type="entry name" value="LysM"/>
    <property type="match status" value="1"/>
</dbReference>
<feature type="domain" description="LysM" evidence="5">
    <location>
        <begin position="304"/>
        <end position="350"/>
    </location>
</feature>
<proteinExistence type="predicted"/>
<feature type="domain" description="G5" evidence="4">
    <location>
        <begin position="357"/>
        <end position="437"/>
    </location>
</feature>
<dbReference type="PROSITE" id="PS51782">
    <property type="entry name" value="LYSM"/>
    <property type="match status" value="1"/>
</dbReference>
<dbReference type="AlphaFoldDB" id="A0A1E5G499"/>
<reference evidence="6 7" key="1">
    <citation type="submission" date="2016-09" db="EMBL/GenBank/DDBJ databases">
        <title>Draft genome sequence for the type strain of Desulfuribacillus alkaliarsenatis AHT28, an obligately anaerobic, sulfidogenic bacterium isolated from Russian soda lake sediments.</title>
        <authorList>
            <person name="Abin C.A."/>
            <person name="Hollibaugh J.T."/>
        </authorList>
    </citation>
    <scope>NUCLEOTIDE SEQUENCE [LARGE SCALE GENOMIC DNA]</scope>
    <source>
        <strain evidence="6 7">AHT28</strain>
    </source>
</reference>
<dbReference type="Pfam" id="PF01551">
    <property type="entry name" value="Peptidase_M23"/>
    <property type="match status" value="1"/>
</dbReference>
<dbReference type="CDD" id="cd12797">
    <property type="entry name" value="M23_peptidase"/>
    <property type="match status" value="1"/>
</dbReference>
<organism evidence="6 7">
    <name type="scientific">Desulfuribacillus alkaliarsenatis</name>
    <dbReference type="NCBI Taxonomy" id="766136"/>
    <lineage>
        <taxon>Bacteria</taxon>
        <taxon>Bacillati</taxon>
        <taxon>Bacillota</taxon>
        <taxon>Desulfuribacillia</taxon>
        <taxon>Desulfuribacillales</taxon>
        <taxon>Desulfuribacillaceae</taxon>
        <taxon>Desulfuribacillus</taxon>
    </lineage>
</organism>
<dbReference type="InterPro" id="IPR018392">
    <property type="entry name" value="LysM"/>
</dbReference>
<accession>A0A1E5G499</accession>
<keyword evidence="1" id="KW-0732">Signal</keyword>
<feature type="compositionally biased region" description="Basic residues" evidence="2">
    <location>
        <begin position="1"/>
        <end position="19"/>
    </location>
</feature>
<dbReference type="Gene3D" id="3.10.350.10">
    <property type="entry name" value="LysM domain"/>
    <property type="match status" value="1"/>
</dbReference>
<name>A0A1E5G499_9FIRM</name>
<evidence type="ECO:0008006" key="8">
    <source>
        <dbReference type="Google" id="ProtNLM"/>
    </source>
</evidence>
<dbReference type="SMART" id="SM00257">
    <property type="entry name" value="LysM"/>
    <property type="match status" value="1"/>
</dbReference>
<dbReference type="RefSeq" id="WP_069642465.1">
    <property type="nucleotide sequence ID" value="NZ_MIJE01000003.1"/>
</dbReference>
<gene>
    <name evidence="6" type="ORF">BHF68_13460</name>
</gene>
<dbReference type="SMART" id="SM01208">
    <property type="entry name" value="G5"/>
    <property type="match status" value="1"/>
</dbReference>
<dbReference type="EMBL" id="MIJE01000003">
    <property type="protein sequence ID" value="OEF97834.1"/>
    <property type="molecule type" value="Genomic_DNA"/>
</dbReference>
<keyword evidence="3" id="KW-0812">Transmembrane</keyword>
<evidence type="ECO:0000313" key="7">
    <source>
        <dbReference type="Proteomes" id="UP000094296"/>
    </source>
</evidence>
<dbReference type="Gene3D" id="2.20.230.10">
    <property type="entry name" value="Resuscitation-promoting factor rpfb"/>
    <property type="match status" value="1"/>
</dbReference>
<evidence type="ECO:0000256" key="3">
    <source>
        <dbReference type="SAM" id="Phobius"/>
    </source>
</evidence>
<evidence type="ECO:0000313" key="6">
    <source>
        <dbReference type="EMBL" id="OEF97834.1"/>
    </source>
</evidence>
<keyword evidence="3" id="KW-0472">Membrane</keyword>
<evidence type="ECO:0000256" key="2">
    <source>
        <dbReference type="SAM" id="MobiDB-lite"/>
    </source>
</evidence>
<dbReference type="InterPro" id="IPR036779">
    <property type="entry name" value="LysM_dom_sf"/>
</dbReference>
<dbReference type="PANTHER" id="PTHR21666:SF289">
    <property type="entry name" value="L-ALA--D-GLU ENDOPEPTIDASE"/>
    <property type="match status" value="1"/>
</dbReference>
<dbReference type="PROSITE" id="PS51109">
    <property type="entry name" value="G5"/>
    <property type="match status" value="1"/>
</dbReference>
<sequence length="566" mass="63329">MKMKRPHERKQHTDRKKAGKPSQQEISTLEKGNGTTRSKMYFMKIKENISEYVDKSKKYITSIDVTKLKEKASNTAAIVKDRLSKGAITLRNKLSDSFANAKQMDYQNLLRSKAFIITCVFLVAIIAVVGIGQQVKQAQIQHQLFLEENKTYKVFIDGAYIGNVSDTQIIEDHINNQLTDLMYAYDLEARLINEITYEEYFENEIEAQDSLVLNKTKNLLDFQTRSVMIYVNDNPVVRVASEQDAEEIIENVKQAYVSNSENSRVMVAEINDRVDYKVEWAQPSDIRDLESATAVLLRGTDKEIKHIVESGENIWVIAQKNKVTVSEIMDANPQLSSQSDIIRPGDELSLVVPEPFVNVEVVEEIQVVESIPFSTRNVNNNSMYTWESRVQTRGQPGEKEVVYRISKINGKEVEREIIEETIIKEPVEQVVARGTIGVPANGSGTLAWPTSGGRISSMFGGARRHTGVDIANPTGTPVYAADHGTVVFAGWNGGYGNLIRVAHTSSMQTYYAHLSSINVRVGQTVNKGEVIGRVGSTGQSTGPHLHFEVRLNGSPVNPMNYYGSTR</sequence>
<dbReference type="SUPFAM" id="SSF51261">
    <property type="entry name" value="Duplicated hybrid motif"/>
    <property type="match status" value="1"/>
</dbReference>
<evidence type="ECO:0000259" key="5">
    <source>
        <dbReference type="PROSITE" id="PS51782"/>
    </source>
</evidence>
<evidence type="ECO:0000259" key="4">
    <source>
        <dbReference type="PROSITE" id="PS51109"/>
    </source>
</evidence>
<keyword evidence="7" id="KW-1185">Reference proteome</keyword>
<dbReference type="Gene3D" id="2.70.70.10">
    <property type="entry name" value="Glucose Permease (Domain IIA)"/>
    <property type="match status" value="1"/>
</dbReference>
<dbReference type="GO" id="GO:0004222">
    <property type="term" value="F:metalloendopeptidase activity"/>
    <property type="evidence" value="ECO:0007669"/>
    <property type="project" value="TreeGrafter"/>
</dbReference>
<dbReference type="InterPro" id="IPR011098">
    <property type="entry name" value="G5_dom"/>
</dbReference>
<feature type="transmembrane region" description="Helical" evidence="3">
    <location>
        <begin position="114"/>
        <end position="132"/>
    </location>
</feature>
<dbReference type="STRING" id="766136.BHF68_13460"/>
<dbReference type="SUPFAM" id="SSF54106">
    <property type="entry name" value="LysM domain"/>
    <property type="match status" value="1"/>
</dbReference>
<dbReference type="InterPro" id="IPR011055">
    <property type="entry name" value="Dup_hybrid_motif"/>
</dbReference>
<dbReference type="InterPro" id="IPR016047">
    <property type="entry name" value="M23ase_b-sheet_dom"/>
</dbReference>
<keyword evidence="3" id="KW-1133">Transmembrane helix</keyword>
<dbReference type="PANTHER" id="PTHR21666">
    <property type="entry name" value="PEPTIDASE-RELATED"/>
    <property type="match status" value="1"/>
</dbReference>
<feature type="region of interest" description="Disordered" evidence="2">
    <location>
        <begin position="1"/>
        <end position="31"/>
    </location>
</feature>
<comment type="caution">
    <text evidence="6">The sequence shown here is derived from an EMBL/GenBank/DDBJ whole genome shotgun (WGS) entry which is preliminary data.</text>
</comment>
<dbReference type="CDD" id="cd00118">
    <property type="entry name" value="LysM"/>
    <property type="match status" value="1"/>
</dbReference>